<proteinExistence type="predicted"/>
<dbReference type="Pfam" id="PF02627">
    <property type="entry name" value="CMD"/>
    <property type="match status" value="1"/>
</dbReference>
<evidence type="ECO:0000256" key="1">
    <source>
        <dbReference type="SAM" id="MobiDB-lite"/>
    </source>
</evidence>
<dbReference type="InterPro" id="IPR052512">
    <property type="entry name" value="4CMD/NDH-1_regulator"/>
</dbReference>
<accession>A0A0S4QD39</accession>
<sequence>MTAAPPAQSGERTEEPTAAATGRGGLGARDRHLVRLVCLASSGATEALAARVREVLEREEIGLGDLLEFVLHYAVYAGWPRGSELEAIVRLQWASVHGEGSEHRATWPVLESDTPLNEETTRERVRAGEEAFRTVNRVEAPRPDSPFVEAGMLAFVFGHVWRRPGLTVRERRLVAISACASAGAVHPLRHHLRSALASSDLSTADLRELIAEIDGQVPATATAALRDGLRDGRPDRPRGPDHR</sequence>
<feature type="region of interest" description="Disordered" evidence="1">
    <location>
        <begin position="1"/>
        <end position="25"/>
    </location>
</feature>
<dbReference type="GO" id="GO:0051920">
    <property type="term" value="F:peroxiredoxin activity"/>
    <property type="evidence" value="ECO:0007669"/>
    <property type="project" value="InterPro"/>
</dbReference>
<dbReference type="PANTHER" id="PTHR33570">
    <property type="entry name" value="4-CARBOXYMUCONOLACTONE DECARBOXYLASE FAMILY PROTEIN"/>
    <property type="match status" value="1"/>
</dbReference>
<dbReference type="SUPFAM" id="SSF69118">
    <property type="entry name" value="AhpD-like"/>
    <property type="match status" value="1"/>
</dbReference>
<name>A0A0S4QD39_9ACTN</name>
<evidence type="ECO:0000313" key="3">
    <source>
        <dbReference type="EMBL" id="CUU53552.1"/>
    </source>
</evidence>
<dbReference type="Gene3D" id="1.20.1290.10">
    <property type="entry name" value="AhpD-like"/>
    <property type="match status" value="1"/>
</dbReference>
<gene>
    <name evidence="3" type="ORF">Ga0074812_10150</name>
</gene>
<dbReference type="AlphaFoldDB" id="A0A0S4QD39"/>
<reference evidence="4" key="1">
    <citation type="submission" date="2015-11" db="EMBL/GenBank/DDBJ databases">
        <authorList>
            <person name="Varghese N."/>
        </authorList>
    </citation>
    <scope>NUCLEOTIDE SEQUENCE [LARGE SCALE GENOMIC DNA]</scope>
    <source>
        <strain evidence="4">DSM 45899</strain>
    </source>
</reference>
<evidence type="ECO:0000259" key="2">
    <source>
        <dbReference type="Pfam" id="PF02627"/>
    </source>
</evidence>
<dbReference type="RefSeq" id="WP_091270320.1">
    <property type="nucleotide sequence ID" value="NZ_FAOZ01000001.1"/>
</dbReference>
<keyword evidence="4" id="KW-1185">Reference proteome</keyword>
<dbReference type="EMBL" id="FAOZ01000001">
    <property type="protein sequence ID" value="CUU53552.1"/>
    <property type="molecule type" value="Genomic_DNA"/>
</dbReference>
<evidence type="ECO:0000313" key="4">
    <source>
        <dbReference type="Proteomes" id="UP000198802"/>
    </source>
</evidence>
<dbReference type="InterPro" id="IPR029032">
    <property type="entry name" value="AhpD-like"/>
</dbReference>
<organism evidence="3 4">
    <name type="scientific">Parafrankia irregularis</name>
    <dbReference type="NCBI Taxonomy" id="795642"/>
    <lineage>
        <taxon>Bacteria</taxon>
        <taxon>Bacillati</taxon>
        <taxon>Actinomycetota</taxon>
        <taxon>Actinomycetes</taxon>
        <taxon>Frankiales</taxon>
        <taxon>Frankiaceae</taxon>
        <taxon>Parafrankia</taxon>
    </lineage>
</organism>
<dbReference type="Proteomes" id="UP000198802">
    <property type="component" value="Unassembled WGS sequence"/>
</dbReference>
<protein>
    <submittedName>
        <fullName evidence="3">4-carboxymuconolactone decarboxylase</fullName>
    </submittedName>
</protein>
<feature type="domain" description="Carboxymuconolactone decarboxylase-like" evidence="2">
    <location>
        <begin position="150"/>
        <end position="221"/>
    </location>
</feature>
<dbReference type="InterPro" id="IPR003779">
    <property type="entry name" value="CMD-like"/>
</dbReference>
<dbReference type="PANTHER" id="PTHR33570:SF2">
    <property type="entry name" value="CARBOXYMUCONOLACTONE DECARBOXYLASE-LIKE DOMAIN-CONTAINING PROTEIN"/>
    <property type="match status" value="1"/>
</dbReference>